<dbReference type="AlphaFoldDB" id="C8W186"/>
<dbReference type="SUPFAM" id="SSF54523">
    <property type="entry name" value="Pili subunits"/>
    <property type="match status" value="1"/>
</dbReference>
<evidence type="ECO:0008006" key="4">
    <source>
        <dbReference type="Google" id="ProtNLM"/>
    </source>
</evidence>
<accession>C8W186</accession>
<dbReference type="InterPro" id="IPR045584">
    <property type="entry name" value="Pilin-like"/>
</dbReference>
<organism evidence="2 3">
    <name type="scientific">Desulfofarcimen acetoxidans (strain ATCC 49208 / DSM 771 / KCTC 5769 / VKM B-1644 / 5575)</name>
    <name type="common">Desulfotomaculum acetoxidans</name>
    <dbReference type="NCBI Taxonomy" id="485916"/>
    <lineage>
        <taxon>Bacteria</taxon>
        <taxon>Bacillati</taxon>
        <taxon>Bacillota</taxon>
        <taxon>Clostridia</taxon>
        <taxon>Eubacteriales</taxon>
        <taxon>Peptococcaceae</taxon>
        <taxon>Desulfofarcimen</taxon>
    </lineage>
</organism>
<keyword evidence="1" id="KW-1133">Transmembrane helix</keyword>
<proteinExistence type="predicted"/>
<dbReference type="STRING" id="485916.Dtox_2703"/>
<dbReference type="OrthoDB" id="1786582at2"/>
<evidence type="ECO:0000313" key="3">
    <source>
        <dbReference type="Proteomes" id="UP000002217"/>
    </source>
</evidence>
<dbReference type="Proteomes" id="UP000002217">
    <property type="component" value="Chromosome"/>
</dbReference>
<evidence type="ECO:0000256" key="1">
    <source>
        <dbReference type="SAM" id="Phobius"/>
    </source>
</evidence>
<dbReference type="RefSeq" id="WP_015758176.1">
    <property type="nucleotide sequence ID" value="NC_013216.1"/>
</dbReference>
<name>C8W186_DESAS</name>
<dbReference type="NCBIfam" id="TIGR02532">
    <property type="entry name" value="IV_pilin_GFxxxE"/>
    <property type="match status" value="1"/>
</dbReference>
<dbReference type="Pfam" id="PF07963">
    <property type="entry name" value="N_methyl"/>
    <property type="match status" value="1"/>
</dbReference>
<keyword evidence="1" id="KW-0472">Membrane</keyword>
<keyword evidence="3" id="KW-1185">Reference proteome</keyword>
<dbReference type="InterPro" id="IPR012902">
    <property type="entry name" value="N_methyl_site"/>
</dbReference>
<keyword evidence="1" id="KW-0812">Transmembrane</keyword>
<dbReference type="HOGENOM" id="CLU_1591845_0_0_9"/>
<dbReference type="EMBL" id="CP001720">
    <property type="protein sequence ID" value="ACV63482.1"/>
    <property type="molecule type" value="Genomic_DNA"/>
</dbReference>
<reference evidence="2 3" key="1">
    <citation type="journal article" date="2009" name="Stand. Genomic Sci.">
        <title>Complete genome sequence of Desulfotomaculum acetoxidans type strain (5575).</title>
        <authorList>
            <person name="Spring S."/>
            <person name="Lapidus A."/>
            <person name="Schroder M."/>
            <person name="Gleim D."/>
            <person name="Sims D."/>
            <person name="Meincke L."/>
            <person name="Glavina Del Rio T."/>
            <person name="Tice H."/>
            <person name="Copeland A."/>
            <person name="Cheng J.F."/>
            <person name="Lucas S."/>
            <person name="Chen F."/>
            <person name="Nolan M."/>
            <person name="Bruce D."/>
            <person name="Goodwin L."/>
            <person name="Pitluck S."/>
            <person name="Ivanova N."/>
            <person name="Mavromatis K."/>
            <person name="Mikhailova N."/>
            <person name="Pati A."/>
            <person name="Chen A."/>
            <person name="Palaniappan K."/>
            <person name="Land M."/>
            <person name="Hauser L."/>
            <person name="Chang Y.J."/>
            <person name="Jeffries C.D."/>
            <person name="Chain P."/>
            <person name="Saunders E."/>
            <person name="Brettin T."/>
            <person name="Detter J.C."/>
            <person name="Goker M."/>
            <person name="Bristow J."/>
            <person name="Eisen J.A."/>
            <person name="Markowitz V."/>
            <person name="Hugenholtz P."/>
            <person name="Kyrpides N.C."/>
            <person name="Klenk H.P."/>
            <person name="Han C."/>
        </authorList>
    </citation>
    <scope>NUCLEOTIDE SEQUENCE [LARGE SCALE GENOMIC DNA]</scope>
    <source>
        <strain evidence="3">ATCC 49208 / DSM 771 / VKM B-1644</strain>
    </source>
</reference>
<evidence type="ECO:0000313" key="2">
    <source>
        <dbReference type="EMBL" id="ACV63482.1"/>
    </source>
</evidence>
<sequence length="167" mass="18950">MNNALKAMKARSGIYKSRGFTLIEIMLAVAMAGIIFTSIFNIYIRGVLFWHQRQDRNEVSESMRIAMDRLSRELRQASKVHAITDNNIQFYDSGNYLITYFIYNQNQLNRKISPNAHSSPIVNNIIKLGAVYDENKHLLNVVITGKGKNTGELSMSTSIYIRALSDG</sequence>
<gene>
    <name evidence="2" type="ordered locus">Dtox_2703</name>
</gene>
<dbReference type="eggNOG" id="COG4968">
    <property type="taxonomic scope" value="Bacteria"/>
</dbReference>
<dbReference type="PROSITE" id="PS00409">
    <property type="entry name" value="PROKAR_NTER_METHYL"/>
    <property type="match status" value="1"/>
</dbReference>
<protein>
    <recommendedName>
        <fullName evidence="4">Prepilin-type N-terminal cleavage/methylation domain-containing protein</fullName>
    </recommendedName>
</protein>
<dbReference type="KEGG" id="dae:Dtox_2703"/>
<feature type="transmembrane region" description="Helical" evidence="1">
    <location>
        <begin position="21"/>
        <end position="44"/>
    </location>
</feature>